<comment type="similarity">
    <text evidence="1">Belongs to the CapA family.</text>
</comment>
<keyword evidence="5" id="KW-1185">Reference proteome</keyword>
<keyword evidence="2" id="KW-0732">Signal</keyword>
<dbReference type="SMART" id="SM00854">
    <property type="entry name" value="PGA_cap"/>
    <property type="match status" value="1"/>
</dbReference>
<reference evidence="4" key="1">
    <citation type="submission" date="2020-07" db="EMBL/GenBank/DDBJ databases">
        <title>Vallitalea pronyensis genome.</title>
        <authorList>
            <person name="Postec A."/>
        </authorList>
    </citation>
    <scope>NUCLEOTIDE SEQUENCE</scope>
    <source>
        <strain evidence="4">FatNI3</strain>
    </source>
</reference>
<evidence type="ECO:0000313" key="5">
    <source>
        <dbReference type="Proteomes" id="UP000683246"/>
    </source>
</evidence>
<organism evidence="4 5">
    <name type="scientific">Vallitalea pronyensis</name>
    <dbReference type="NCBI Taxonomy" id="1348613"/>
    <lineage>
        <taxon>Bacteria</taxon>
        <taxon>Bacillati</taxon>
        <taxon>Bacillota</taxon>
        <taxon>Clostridia</taxon>
        <taxon>Lachnospirales</taxon>
        <taxon>Vallitaleaceae</taxon>
        <taxon>Vallitalea</taxon>
    </lineage>
</organism>
<dbReference type="InterPro" id="IPR019079">
    <property type="entry name" value="Capsule_synth_CapA"/>
</dbReference>
<dbReference type="EMBL" id="CP058649">
    <property type="protein sequence ID" value="QUI23538.1"/>
    <property type="molecule type" value="Genomic_DNA"/>
</dbReference>
<gene>
    <name evidence="4" type="ORF">HZI73_15145</name>
</gene>
<name>A0A8J8MLK7_9FIRM</name>
<dbReference type="RefSeq" id="WP_212694223.1">
    <property type="nucleotide sequence ID" value="NZ_CP058649.1"/>
</dbReference>
<feature type="signal peptide" evidence="2">
    <location>
        <begin position="1"/>
        <end position="19"/>
    </location>
</feature>
<dbReference type="PROSITE" id="PS51257">
    <property type="entry name" value="PROKAR_LIPOPROTEIN"/>
    <property type="match status" value="1"/>
</dbReference>
<dbReference type="InterPro" id="IPR029052">
    <property type="entry name" value="Metallo-depent_PP-like"/>
</dbReference>
<feature type="domain" description="Capsule synthesis protein CapA" evidence="3">
    <location>
        <begin position="70"/>
        <end position="339"/>
    </location>
</feature>
<dbReference type="Gene3D" id="3.60.21.10">
    <property type="match status" value="1"/>
</dbReference>
<protein>
    <submittedName>
        <fullName evidence="4">CapA family protein</fullName>
    </submittedName>
</protein>
<sequence length="444" mass="51142">MLKKRWLMMLVLIISLSTGCDKQFYTIHQDHSKVETFSQQPKKEVINKENSKKDTTIREKSVKKEIKEVTIAAVGDIIFHKWQLWRGYDAATDSFDFTDTFQYIQKYLHEADYVIGNLETTLAGKDNGRILRPENAYKGYVGFPCFNTPEILAKNMKDAGFDMVSTANNHALDSHPEGAIQTLDYLDEQGIDHVGTYRSQEEADTLFRKTINGIDFAFLSYTYGTNGFEVPADQPYLINTLDMYNEVKIQAMLDKVREARESGTDFVIVSIHFGNEYFNYPNVHQKNLADRLFEAGADVILGSHPHVLQPFEIRDIVNDDGDTRKGLVIYSLGNFISSQRYTKPYPSQTDIGVIFEMTFKKIEHHKPQFTGISFMPTCTFRDPEKLTILPVDEVLNHVSDFDIELGDYSRGRLTFTQDYAYQHLLSYTTASYNYKDYRYSIAFH</sequence>
<dbReference type="PANTHER" id="PTHR33393:SF12">
    <property type="entry name" value="CAPSULE BIOSYNTHESIS PROTEIN CAPA"/>
    <property type="match status" value="1"/>
</dbReference>
<feature type="chain" id="PRO_5038951879" evidence="2">
    <location>
        <begin position="20"/>
        <end position="444"/>
    </location>
</feature>
<accession>A0A8J8MLK7</accession>
<dbReference type="Pfam" id="PF09587">
    <property type="entry name" value="PGA_cap"/>
    <property type="match status" value="1"/>
</dbReference>
<evidence type="ECO:0000313" key="4">
    <source>
        <dbReference type="EMBL" id="QUI23538.1"/>
    </source>
</evidence>
<dbReference type="InterPro" id="IPR052169">
    <property type="entry name" value="CW_Biosynth-Accessory"/>
</dbReference>
<evidence type="ECO:0000256" key="2">
    <source>
        <dbReference type="SAM" id="SignalP"/>
    </source>
</evidence>
<evidence type="ECO:0000256" key="1">
    <source>
        <dbReference type="ARBA" id="ARBA00005662"/>
    </source>
</evidence>
<dbReference type="KEGG" id="vpy:HZI73_15145"/>
<dbReference type="PANTHER" id="PTHR33393">
    <property type="entry name" value="POLYGLUTAMINE SYNTHESIS ACCESSORY PROTEIN RV0574C-RELATED"/>
    <property type="match status" value="1"/>
</dbReference>
<evidence type="ECO:0000259" key="3">
    <source>
        <dbReference type="SMART" id="SM00854"/>
    </source>
</evidence>
<dbReference type="SUPFAM" id="SSF56300">
    <property type="entry name" value="Metallo-dependent phosphatases"/>
    <property type="match status" value="1"/>
</dbReference>
<proteinExistence type="inferred from homology"/>
<dbReference type="CDD" id="cd07381">
    <property type="entry name" value="MPP_CapA"/>
    <property type="match status" value="1"/>
</dbReference>
<dbReference type="AlphaFoldDB" id="A0A8J8MLK7"/>
<dbReference type="Proteomes" id="UP000683246">
    <property type="component" value="Chromosome"/>
</dbReference>